<dbReference type="SUPFAM" id="SSF56112">
    <property type="entry name" value="Protein kinase-like (PK-like)"/>
    <property type="match status" value="1"/>
</dbReference>
<name>A0A6A2ZVF0_HIBSY</name>
<evidence type="ECO:0008006" key="3">
    <source>
        <dbReference type="Google" id="ProtNLM"/>
    </source>
</evidence>
<dbReference type="Proteomes" id="UP000436088">
    <property type="component" value="Unassembled WGS sequence"/>
</dbReference>
<dbReference type="GO" id="GO:0005886">
    <property type="term" value="C:plasma membrane"/>
    <property type="evidence" value="ECO:0007669"/>
    <property type="project" value="TreeGrafter"/>
</dbReference>
<dbReference type="GO" id="GO:0004714">
    <property type="term" value="F:transmembrane receptor protein tyrosine kinase activity"/>
    <property type="evidence" value="ECO:0007669"/>
    <property type="project" value="InterPro"/>
</dbReference>
<dbReference type="EMBL" id="VEPZ02001092">
    <property type="protein sequence ID" value="KAE8695229.1"/>
    <property type="molecule type" value="Genomic_DNA"/>
</dbReference>
<proteinExistence type="predicted"/>
<reference evidence="1" key="1">
    <citation type="submission" date="2019-09" db="EMBL/GenBank/DDBJ databases">
        <title>Draft genome information of white flower Hibiscus syriacus.</title>
        <authorList>
            <person name="Kim Y.-M."/>
        </authorList>
    </citation>
    <scope>NUCLEOTIDE SEQUENCE [LARGE SCALE GENOMIC DNA]</scope>
    <source>
        <strain evidence="1">YM2019G1</strain>
    </source>
</reference>
<evidence type="ECO:0000313" key="1">
    <source>
        <dbReference type="EMBL" id="KAE8695229.1"/>
    </source>
</evidence>
<dbReference type="GO" id="GO:0009506">
    <property type="term" value="C:plasmodesma"/>
    <property type="evidence" value="ECO:0007669"/>
    <property type="project" value="TreeGrafter"/>
</dbReference>
<dbReference type="PANTHER" id="PTHR27003:SF460">
    <property type="entry name" value="RECEPTOR-LIKE PROTEIN KINASE FERONIA"/>
    <property type="match status" value="1"/>
</dbReference>
<comment type="caution">
    <text evidence="1">The sequence shown here is derived from an EMBL/GenBank/DDBJ whole genome shotgun (WGS) entry which is preliminary data.</text>
</comment>
<protein>
    <recommendedName>
        <fullName evidence="3">Protein kinase domain-containing protein</fullName>
    </recommendedName>
</protein>
<dbReference type="AlphaFoldDB" id="A0A6A2ZVF0"/>
<dbReference type="PANTHER" id="PTHR27003">
    <property type="entry name" value="OS07G0166700 PROTEIN"/>
    <property type="match status" value="1"/>
</dbReference>
<organism evidence="1 2">
    <name type="scientific">Hibiscus syriacus</name>
    <name type="common">Rose of Sharon</name>
    <dbReference type="NCBI Taxonomy" id="106335"/>
    <lineage>
        <taxon>Eukaryota</taxon>
        <taxon>Viridiplantae</taxon>
        <taxon>Streptophyta</taxon>
        <taxon>Embryophyta</taxon>
        <taxon>Tracheophyta</taxon>
        <taxon>Spermatophyta</taxon>
        <taxon>Magnoliopsida</taxon>
        <taxon>eudicotyledons</taxon>
        <taxon>Gunneridae</taxon>
        <taxon>Pentapetalae</taxon>
        <taxon>rosids</taxon>
        <taxon>malvids</taxon>
        <taxon>Malvales</taxon>
        <taxon>Malvaceae</taxon>
        <taxon>Malvoideae</taxon>
        <taxon>Hibiscus</taxon>
    </lineage>
</organism>
<dbReference type="InterPro" id="IPR011009">
    <property type="entry name" value="Kinase-like_dom_sf"/>
</dbReference>
<dbReference type="InterPro" id="IPR045272">
    <property type="entry name" value="ANXUR1/2-like"/>
</dbReference>
<evidence type="ECO:0000313" key="2">
    <source>
        <dbReference type="Proteomes" id="UP000436088"/>
    </source>
</evidence>
<sequence>MFTRDFCSDATGNPFTRSPNSTFYVYYGEYPFSFLHIYSLFQLPIHDSIIPGLSKIYPWKQRLEICIEAALGLHYLHNGAKRAIVHGNVKSGNILLGSTGFASLPNSGLPNCVPVAILSRKLRKNRSISAEMPFVEHDGEMKMTPVDLPCRSIKERTIYDMIDPFLKGRIPPECFKLFVDIAGSCTRVVGDSRPEMGEVEATLERALELQEKADSKPKLMVSGENL</sequence>
<gene>
    <name evidence="1" type="ORF">F3Y22_tig00110729pilonHSYRG00081</name>
</gene>
<dbReference type="Gene3D" id="1.10.510.10">
    <property type="entry name" value="Transferase(Phosphotransferase) domain 1"/>
    <property type="match status" value="2"/>
</dbReference>
<accession>A0A6A2ZVF0</accession>
<keyword evidence="2" id="KW-1185">Reference proteome</keyword>